<keyword evidence="1" id="KW-1185">Reference proteome</keyword>
<dbReference type="AlphaFoldDB" id="A0A6P5HDT7"/>
<reference evidence="2" key="2">
    <citation type="submission" date="2025-08" db="UniProtKB">
        <authorList>
            <consortium name="RefSeq"/>
        </authorList>
    </citation>
    <scope>IDENTIFICATION</scope>
    <source>
        <tissue evidence="2">Leaf</tissue>
    </source>
</reference>
<name>A0A6P5HDT7_ANACO</name>
<reference evidence="1" key="1">
    <citation type="journal article" date="2015" name="Nat. Genet.">
        <title>The pineapple genome and the evolution of CAM photosynthesis.</title>
        <authorList>
            <person name="Ming R."/>
            <person name="VanBuren R."/>
            <person name="Wai C.M."/>
            <person name="Tang H."/>
            <person name="Schatz M.C."/>
            <person name="Bowers J.E."/>
            <person name="Lyons E."/>
            <person name="Wang M.L."/>
            <person name="Chen J."/>
            <person name="Biggers E."/>
            <person name="Zhang J."/>
            <person name="Huang L."/>
            <person name="Zhang L."/>
            <person name="Miao W."/>
            <person name="Zhang J."/>
            <person name="Ye Z."/>
            <person name="Miao C."/>
            <person name="Lin Z."/>
            <person name="Wang H."/>
            <person name="Zhou H."/>
            <person name="Yim W.C."/>
            <person name="Priest H.D."/>
            <person name="Zheng C."/>
            <person name="Woodhouse M."/>
            <person name="Edger P.P."/>
            <person name="Guyot R."/>
            <person name="Guo H.B."/>
            <person name="Guo H."/>
            <person name="Zheng G."/>
            <person name="Singh R."/>
            <person name="Sharma A."/>
            <person name="Min X."/>
            <person name="Zheng Y."/>
            <person name="Lee H."/>
            <person name="Gurtowski J."/>
            <person name="Sedlazeck F.J."/>
            <person name="Harkess A."/>
            <person name="McKain M.R."/>
            <person name="Liao Z."/>
            <person name="Fang J."/>
            <person name="Liu J."/>
            <person name="Zhang X."/>
            <person name="Zhang Q."/>
            <person name="Hu W."/>
            <person name="Qin Y."/>
            <person name="Wang K."/>
            <person name="Chen L.Y."/>
            <person name="Shirley N."/>
            <person name="Lin Y.R."/>
            <person name="Liu L.Y."/>
            <person name="Hernandez A.G."/>
            <person name="Wright C.L."/>
            <person name="Bulone V."/>
            <person name="Tuskan G.A."/>
            <person name="Heath K."/>
            <person name="Zee F."/>
            <person name="Moore P.H."/>
            <person name="Sunkar R."/>
            <person name="Leebens-Mack J.H."/>
            <person name="Mockler T."/>
            <person name="Bennetzen J.L."/>
            <person name="Freeling M."/>
            <person name="Sankoff D."/>
            <person name="Paterson A.H."/>
            <person name="Zhu X."/>
            <person name="Yang X."/>
            <person name="Smith J.A."/>
            <person name="Cushman J.C."/>
            <person name="Paull R.E."/>
            <person name="Yu Q."/>
        </authorList>
    </citation>
    <scope>NUCLEOTIDE SEQUENCE [LARGE SCALE GENOMIC DNA]</scope>
    <source>
        <strain evidence="1">cv. F153</strain>
    </source>
</reference>
<dbReference type="RefSeq" id="XP_020113865.1">
    <property type="nucleotide sequence ID" value="XM_020258276.1"/>
</dbReference>
<organism evidence="1 2">
    <name type="scientific">Ananas comosus</name>
    <name type="common">Pineapple</name>
    <name type="synonym">Ananas ananas</name>
    <dbReference type="NCBI Taxonomy" id="4615"/>
    <lineage>
        <taxon>Eukaryota</taxon>
        <taxon>Viridiplantae</taxon>
        <taxon>Streptophyta</taxon>
        <taxon>Embryophyta</taxon>
        <taxon>Tracheophyta</taxon>
        <taxon>Spermatophyta</taxon>
        <taxon>Magnoliopsida</taxon>
        <taxon>Liliopsida</taxon>
        <taxon>Poales</taxon>
        <taxon>Bromeliaceae</taxon>
        <taxon>Bromelioideae</taxon>
        <taxon>Ananas</taxon>
    </lineage>
</organism>
<proteinExistence type="predicted"/>
<protein>
    <submittedName>
        <fullName evidence="2">Uncharacterized protein LOC109728019</fullName>
    </submittedName>
</protein>
<dbReference type="GeneID" id="109728019"/>
<dbReference type="Proteomes" id="UP000515123">
    <property type="component" value="Linkage group 23"/>
</dbReference>
<evidence type="ECO:0000313" key="2">
    <source>
        <dbReference type="RefSeq" id="XP_020113865.1"/>
    </source>
</evidence>
<gene>
    <name evidence="2" type="primary">LOC109728019</name>
</gene>
<evidence type="ECO:0000313" key="1">
    <source>
        <dbReference type="Proteomes" id="UP000515123"/>
    </source>
</evidence>
<accession>A0A6P5HDT7</accession>
<sequence length="126" mass="14613">MNYTAPLSHRSNRLPLLFSFFLRQERFISLLLGVVSSSPSVVVFPLLDPQPLLLLRLRLLLRCEWERHRRRCISLSLGSHQSRQTNRIVICNTHVLYRGEIKLGQTLVRLRFSKTVAQSNVDEACD</sequence>